<evidence type="ECO:0000256" key="2">
    <source>
        <dbReference type="SAM" id="MobiDB-lite"/>
    </source>
</evidence>
<keyword evidence="7" id="KW-1185">Reference proteome</keyword>
<evidence type="ECO:0000313" key="6">
    <source>
        <dbReference type="EMBL" id="PHH75324.1"/>
    </source>
</evidence>
<organism evidence="6 7">
    <name type="scientific">Ophiocordyceps australis</name>
    <dbReference type="NCBI Taxonomy" id="1399860"/>
    <lineage>
        <taxon>Eukaryota</taxon>
        <taxon>Fungi</taxon>
        <taxon>Dikarya</taxon>
        <taxon>Ascomycota</taxon>
        <taxon>Pezizomycotina</taxon>
        <taxon>Sordariomycetes</taxon>
        <taxon>Hypocreomycetidae</taxon>
        <taxon>Hypocreales</taxon>
        <taxon>Ophiocordycipitaceae</taxon>
        <taxon>Ophiocordyceps</taxon>
    </lineage>
</organism>
<dbReference type="EMBL" id="NJEU01000378">
    <property type="protein sequence ID" value="PHH75324.1"/>
    <property type="molecule type" value="Genomic_DNA"/>
</dbReference>
<evidence type="ECO:0000259" key="5">
    <source>
        <dbReference type="Pfam" id="PF25396"/>
    </source>
</evidence>
<comment type="caution">
    <text evidence="6">The sequence shown here is derived from an EMBL/GenBank/DDBJ whole genome shotgun (WGS) entry which is preliminary data.</text>
</comment>
<evidence type="ECO:0000259" key="4">
    <source>
        <dbReference type="Pfam" id="PF13087"/>
    </source>
</evidence>
<evidence type="ECO:0000313" key="7">
    <source>
        <dbReference type="Proteomes" id="UP000224854"/>
    </source>
</evidence>
<name>A0A2C5Z7G6_9HYPO</name>
<dbReference type="Gene3D" id="3.40.50.300">
    <property type="entry name" value="P-loop containing nucleotide triphosphate hydrolases"/>
    <property type="match status" value="2"/>
</dbReference>
<dbReference type="Proteomes" id="UP000224854">
    <property type="component" value="Unassembled WGS sequence"/>
</dbReference>
<dbReference type="OrthoDB" id="409395at2759"/>
<feature type="domain" description="ZNFX1" evidence="5">
    <location>
        <begin position="75"/>
        <end position="184"/>
    </location>
</feature>
<keyword evidence="1" id="KW-0347">Helicase</keyword>
<dbReference type="Pfam" id="PF25396">
    <property type="entry name" value="ZNFX1"/>
    <property type="match status" value="1"/>
</dbReference>
<dbReference type="InterPro" id="IPR041677">
    <property type="entry name" value="DNA2/NAM7_AAA_11"/>
</dbReference>
<feature type="region of interest" description="Disordered" evidence="2">
    <location>
        <begin position="418"/>
        <end position="465"/>
    </location>
</feature>
<evidence type="ECO:0008006" key="8">
    <source>
        <dbReference type="Google" id="ProtNLM"/>
    </source>
</evidence>
<dbReference type="GO" id="GO:0031048">
    <property type="term" value="P:regulatory ncRNA-mediated heterochromatin formation"/>
    <property type="evidence" value="ECO:0007669"/>
    <property type="project" value="TreeGrafter"/>
</dbReference>
<dbReference type="PANTHER" id="PTHR10887">
    <property type="entry name" value="DNA2/NAM7 HELICASE FAMILY"/>
    <property type="match status" value="1"/>
</dbReference>
<accession>A0A2C5Z7G6</accession>
<feature type="region of interest" description="Disordered" evidence="2">
    <location>
        <begin position="902"/>
        <end position="923"/>
    </location>
</feature>
<evidence type="ECO:0000259" key="3">
    <source>
        <dbReference type="Pfam" id="PF13086"/>
    </source>
</evidence>
<feature type="domain" description="DNA2/NAM7 helicase-like C-terminal" evidence="4">
    <location>
        <begin position="633"/>
        <end position="822"/>
    </location>
</feature>
<evidence type="ECO:0000256" key="1">
    <source>
        <dbReference type="ARBA" id="ARBA00022806"/>
    </source>
</evidence>
<sequence length="1054" mass="117416">MAGTTTSWKEMPPVPTGEELLSPHDSALPQILEHAPMVKDDYLEAEYLLHRHEVTASLRSTVQQIRHQGLGLHCEDAKIYTHVRILGFRPTKSGLAWRIVWTPDDDMPEFLTPSSETESLTSGTLLALTPKDDCFRTKCLVATVAQPERAETLAGGETATCEIIWARAEDTVFDPAIELIMLEPKSGYFEPSRHTMTGLQLAASSNSRYDKYLFKPNDDASEKREPIALDEPVRSHFSAEFLRMAPKGEPVPSPSAGSLDPSQLDAVRQGTEQELAIIQGPPGTGKTFTSVVTIDSHLRTMQACHQTADPPPPIVVAAETNHALDQLLSQCIKAGISSIVRLGHGIPDEELASKSLRNLCIRSKVRLPEKKVDAKYKKAARALSWDLTQYLGNDGYYDAQDLLRAELISPQQYKSLTEDDEWETTEAQNNRGSVAKWLNDSVGKESSRKQSWAKPGPNQAGVYPNYTPFGASMPKHLVERDGGNDNMNRASHLLSCNSDLYQIPPCHRGHVYCLLHKRMQEHSMPSLLQAIRVFDIKCDEFKRDRWCNDAAVIHGEGIGIVGCTTTGLVKYRGLLEALKPRIMVVEEAAEAREGKIVAGLIPSIEQLVLVGDHQQLIPSVDIWELGKSPHRVNISLFERMVKLRIPFCSLRVQRRMAPALRQVVQAFYPHLEDHASVSQKLPVPGMGSRRIWWFDHQSTQKKSITSFENSDEADMIIGFIFYLTQNGVPPSRITVLAYYSGQVALIQKRLKRHQKLALLDFERSVRTIDGFQGEENDIILLSLVRGPGSDGSRGKVGFLADENRAVVALSRARCGLYIFGNMQNALSTSRSYQTWNRICKAFQDCVGTFLPVVCSSHHNQINVRQASDWLRIFKAGCGAKCNGQCGQERVPGPISPTVLATQAWTSKRRSSPSSPSPKGDRLRMQYETSDAIMDKGSRMFLFANGCVDGNEESTMKPEETLVDDVDDEEDLLISFSQDSAPAKPHVDSGATTTLQGLWRLDTIAANDEQRRELYRKNEVERDGDGPKIRQKFVKTVRDANGSRRLASRSNESLL</sequence>
<dbReference type="InterPro" id="IPR047187">
    <property type="entry name" value="SF1_C_Upf1"/>
</dbReference>
<feature type="region of interest" description="Disordered" evidence="2">
    <location>
        <begin position="1"/>
        <end position="22"/>
    </location>
</feature>
<feature type="domain" description="DNA2/NAM7 helicase helicase" evidence="3">
    <location>
        <begin position="259"/>
        <end position="399"/>
    </location>
</feature>
<protein>
    <recommendedName>
        <fullName evidence="8">Helicase ATP-binding domain-containing protein</fullName>
    </recommendedName>
</protein>
<dbReference type="InterPro" id="IPR027417">
    <property type="entry name" value="P-loop_NTPase"/>
</dbReference>
<dbReference type="InterPro" id="IPR045055">
    <property type="entry name" value="DNA2/NAM7-like"/>
</dbReference>
<feature type="domain" description="DNA2/NAM7 helicase helicase" evidence="3">
    <location>
        <begin position="560"/>
        <end position="620"/>
    </location>
</feature>
<gene>
    <name evidence="6" type="ORF">CDD82_4488</name>
</gene>
<keyword evidence="1" id="KW-0378">Hydrolase</keyword>
<dbReference type="AlphaFoldDB" id="A0A2C5Z7G6"/>
<dbReference type="InterPro" id="IPR041679">
    <property type="entry name" value="DNA2/NAM7-like_C"/>
</dbReference>
<keyword evidence="1" id="KW-0547">Nucleotide-binding</keyword>
<dbReference type="PANTHER" id="PTHR10887:SF341">
    <property type="entry name" value="NFX1-TYPE ZINC FINGER-CONTAINING PROTEIN 1"/>
    <property type="match status" value="1"/>
</dbReference>
<dbReference type="Pfam" id="PF13086">
    <property type="entry name" value="AAA_11"/>
    <property type="match status" value="2"/>
</dbReference>
<reference evidence="6 7" key="1">
    <citation type="submission" date="2017-06" db="EMBL/GenBank/DDBJ databases">
        <title>Ant-infecting Ophiocordyceps genomes reveal a high diversity of potential behavioral manipulation genes and a possible major role for enterotoxins.</title>
        <authorList>
            <person name="De Bekker C."/>
            <person name="Evans H.C."/>
            <person name="Brachmann A."/>
            <person name="Hughes D.P."/>
        </authorList>
    </citation>
    <scope>NUCLEOTIDE SEQUENCE [LARGE SCALE GENOMIC DNA]</scope>
    <source>
        <strain evidence="6 7">1348a</strain>
    </source>
</reference>
<dbReference type="GO" id="GO:0004386">
    <property type="term" value="F:helicase activity"/>
    <property type="evidence" value="ECO:0007669"/>
    <property type="project" value="InterPro"/>
</dbReference>
<dbReference type="InterPro" id="IPR057373">
    <property type="entry name" value="ZNFX1"/>
</dbReference>
<dbReference type="GO" id="GO:0031380">
    <property type="term" value="C:nuclear RNA-directed RNA polymerase complex"/>
    <property type="evidence" value="ECO:0007669"/>
    <property type="project" value="TreeGrafter"/>
</dbReference>
<dbReference type="Pfam" id="PF13087">
    <property type="entry name" value="AAA_12"/>
    <property type="match status" value="1"/>
</dbReference>
<proteinExistence type="predicted"/>
<dbReference type="CDD" id="cd18808">
    <property type="entry name" value="SF1_C_Upf1"/>
    <property type="match status" value="1"/>
</dbReference>
<dbReference type="SUPFAM" id="SSF52540">
    <property type="entry name" value="P-loop containing nucleoside triphosphate hydrolases"/>
    <property type="match status" value="1"/>
</dbReference>
<keyword evidence="1" id="KW-0067">ATP-binding</keyword>